<evidence type="ECO:0000256" key="2">
    <source>
        <dbReference type="ARBA" id="ARBA00022448"/>
    </source>
</evidence>
<evidence type="ECO:0000256" key="13">
    <source>
        <dbReference type="SAM" id="Phobius"/>
    </source>
</evidence>
<keyword evidence="5" id="KW-0631">Potassium channel</keyword>
<dbReference type="InterPro" id="IPR027359">
    <property type="entry name" value="Volt_channel_dom_sf"/>
</dbReference>
<proteinExistence type="predicted"/>
<keyword evidence="10 13" id="KW-0472">Membrane</keyword>
<dbReference type="PRINTS" id="PR01491">
    <property type="entry name" value="KVCHANNEL"/>
</dbReference>
<dbReference type="InterPro" id="IPR003968">
    <property type="entry name" value="K_chnl_volt-dep_Kv"/>
</dbReference>
<dbReference type="Proteomes" id="UP001164746">
    <property type="component" value="Chromosome 4"/>
</dbReference>
<evidence type="ECO:0000256" key="11">
    <source>
        <dbReference type="ARBA" id="ARBA00023303"/>
    </source>
</evidence>
<feature type="compositionally biased region" description="Basic and acidic residues" evidence="12">
    <location>
        <begin position="381"/>
        <end position="394"/>
    </location>
</feature>
<feature type="transmembrane region" description="Helical" evidence="13">
    <location>
        <begin position="160"/>
        <end position="178"/>
    </location>
</feature>
<evidence type="ECO:0000256" key="6">
    <source>
        <dbReference type="ARBA" id="ARBA00022882"/>
    </source>
</evidence>
<dbReference type="InterPro" id="IPR011333">
    <property type="entry name" value="SKP1/BTB/POZ_sf"/>
</dbReference>
<dbReference type="InterPro" id="IPR000210">
    <property type="entry name" value="BTB/POZ_dom"/>
</dbReference>
<dbReference type="InterPro" id="IPR003131">
    <property type="entry name" value="T1-type_BTB"/>
</dbReference>
<reference evidence="15" key="1">
    <citation type="submission" date="2022-11" db="EMBL/GenBank/DDBJ databases">
        <title>Centuries of genome instability and evolution in soft-shell clam transmissible cancer (bioRxiv).</title>
        <authorList>
            <person name="Hart S.F.M."/>
            <person name="Yonemitsu M.A."/>
            <person name="Giersch R.M."/>
            <person name="Beal B.F."/>
            <person name="Arriagada G."/>
            <person name="Davis B.W."/>
            <person name="Ostrander E.A."/>
            <person name="Goff S.P."/>
            <person name="Metzger M.J."/>
        </authorList>
    </citation>
    <scope>NUCLEOTIDE SEQUENCE</scope>
    <source>
        <strain evidence="15">MELC-2E11</strain>
        <tissue evidence="15">Siphon/mantle</tissue>
    </source>
</reference>
<organism evidence="15 16">
    <name type="scientific">Mya arenaria</name>
    <name type="common">Soft-shell clam</name>
    <dbReference type="NCBI Taxonomy" id="6604"/>
    <lineage>
        <taxon>Eukaryota</taxon>
        <taxon>Metazoa</taxon>
        <taxon>Spiralia</taxon>
        <taxon>Lophotrochozoa</taxon>
        <taxon>Mollusca</taxon>
        <taxon>Bivalvia</taxon>
        <taxon>Autobranchia</taxon>
        <taxon>Heteroconchia</taxon>
        <taxon>Euheterodonta</taxon>
        <taxon>Imparidentia</taxon>
        <taxon>Neoheterodontei</taxon>
        <taxon>Myida</taxon>
        <taxon>Myoidea</taxon>
        <taxon>Myidae</taxon>
        <taxon>Mya</taxon>
    </lineage>
</organism>
<dbReference type="SUPFAM" id="SSF81324">
    <property type="entry name" value="Voltage-gated potassium channels"/>
    <property type="match status" value="1"/>
</dbReference>
<keyword evidence="4 13" id="KW-0812">Transmembrane</keyword>
<keyword evidence="16" id="KW-1185">Reference proteome</keyword>
<dbReference type="Gene3D" id="1.20.120.350">
    <property type="entry name" value="Voltage-gated potassium channels. Chain C"/>
    <property type="match status" value="1"/>
</dbReference>
<dbReference type="Gene3D" id="3.30.710.10">
    <property type="entry name" value="Potassium Channel Kv1.1, Chain A"/>
    <property type="match status" value="1"/>
</dbReference>
<keyword evidence="9" id="KW-0406">Ion transport</keyword>
<name>A0ABY7DWC6_MYAAR</name>
<dbReference type="EMBL" id="CP111015">
    <property type="protein sequence ID" value="WAR02030.1"/>
    <property type="molecule type" value="Genomic_DNA"/>
</dbReference>
<feature type="transmembrane region" description="Helical" evidence="13">
    <location>
        <begin position="244"/>
        <end position="261"/>
    </location>
</feature>
<evidence type="ECO:0000259" key="14">
    <source>
        <dbReference type="SMART" id="SM00225"/>
    </source>
</evidence>
<evidence type="ECO:0000256" key="3">
    <source>
        <dbReference type="ARBA" id="ARBA00022538"/>
    </source>
</evidence>
<evidence type="ECO:0000256" key="4">
    <source>
        <dbReference type="ARBA" id="ARBA00022692"/>
    </source>
</evidence>
<keyword evidence="11" id="KW-0407">Ion channel</keyword>
<accession>A0ABY7DWC6</accession>
<dbReference type="Pfam" id="PF00520">
    <property type="entry name" value="Ion_trans"/>
    <property type="match status" value="1"/>
</dbReference>
<feature type="transmembrane region" description="Helical" evidence="13">
    <location>
        <begin position="320"/>
        <end position="341"/>
    </location>
</feature>
<evidence type="ECO:0000313" key="15">
    <source>
        <dbReference type="EMBL" id="WAR02030.1"/>
    </source>
</evidence>
<feature type="transmembrane region" description="Helical" evidence="13">
    <location>
        <begin position="353"/>
        <end position="371"/>
    </location>
</feature>
<dbReference type="Pfam" id="PF02214">
    <property type="entry name" value="BTB_2"/>
    <property type="match status" value="1"/>
</dbReference>
<keyword evidence="3" id="KW-0633">Potassium transport</keyword>
<keyword evidence="2" id="KW-0813">Transport</keyword>
<dbReference type="Gene3D" id="1.10.287.70">
    <property type="match status" value="1"/>
</dbReference>
<dbReference type="SUPFAM" id="SSF54695">
    <property type="entry name" value="POZ domain"/>
    <property type="match status" value="1"/>
</dbReference>
<dbReference type="PANTHER" id="PTHR11537:SF252">
    <property type="entry name" value="POTASSIUM VOLTAGE-GATED CHANNEL PROTEIN SHAW"/>
    <property type="match status" value="1"/>
</dbReference>
<evidence type="ECO:0000313" key="16">
    <source>
        <dbReference type="Proteomes" id="UP001164746"/>
    </source>
</evidence>
<evidence type="ECO:0000256" key="8">
    <source>
        <dbReference type="ARBA" id="ARBA00022989"/>
    </source>
</evidence>
<keyword evidence="7" id="KW-0630">Potassium</keyword>
<evidence type="ECO:0000256" key="9">
    <source>
        <dbReference type="ARBA" id="ARBA00023065"/>
    </source>
</evidence>
<comment type="subcellular location">
    <subcellularLocation>
        <location evidence="1">Membrane</location>
        <topology evidence="1">Multi-pass membrane protein</topology>
    </subcellularLocation>
</comment>
<dbReference type="InterPro" id="IPR003974">
    <property type="entry name" value="K_chnl_volt-dep_Kv3"/>
</dbReference>
<dbReference type="SMART" id="SM00225">
    <property type="entry name" value="BTB"/>
    <property type="match status" value="1"/>
</dbReference>
<evidence type="ECO:0000256" key="10">
    <source>
        <dbReference type="ARBA" id="ARBA00023136"/>
    </source>
</evidence>
<keyword evidence="6" id="KW-0851">Voltage-gated channel</keyword>
<evidence type="ECO:0000256" key="12">
    <source>
        <dbReference type="SAM" id="MobiDB-lite"/>
    </source>
</evidence>
<feature type="region of interest" description="Disordered" evidence="12">
    <location>
        <begin position="379"/>
        <end position="401"/>
    </location>
</feature>
<gene>
    <name evidence="15" type="ORF">MAR_008588</name>
</gene>
<dbReference type="InterPro" id="IPR005821">
    <property type="entry name" value="Ion_trans_dom"/>
</dbReference>
<feature type="domain" description="BTB" evidence="14">
    <location>
        <begin position="7"/>
        <end position="105"/>
    </location>
</feature>
<protein>
    <submittedName>
        <fullName evidence="15">KCNC1-like protein</fullName>
    </submittedName>
</protein>
<sequence length="401" mass="46686">MATKGHDQVTFNVGGVTFKTLKNTLENEDTRLSEEDFLQDFYDENTKEYFFDRDPNMFLATLNYLRTGELHLPSFICGPAAKVELEFWGVHQSKIEQCCWINYNEWNSTQDALKRLEHDRKLNMLPLDHLEDPDETCWNKLRPRVWRFLNRTNSSKGARIFGYISLLFVVVSIFSFLAETTEPFEHYTSHKQNSKGVKNADIASEKVTTTYATVNLTSNASETIAGEKDSDDYIIRLIFSPKKLKYVTSLLAVIDLLAILPDMLETILYFAKPELRMEVDAVGYITLIRVVRVLRIFRLVRHSAGLWILIYTLRASVSELMLLVWFMLLGILVFSSLIYYVDDREVFNSIPTGFWWALITMTTFAMHVDEFEKEKKRKLKEAKQKKEKNDKKEDDSEPLIT</sequence>
<evidence type="ECO:0000256" key="1">
    <source>
        <dbReference type="ARBA" id="ARBA00004141"/>
    </source>
</evidence>
<dbReference type="PANTHER" id="PTHR11537">
    <property type="entry name" value="VOLTAGE-GATED POTASSIUM CHANNEL"/>
    <property type="match status" value="1"/>
</dbReference>
<evidence type="ECO:0000256" key="5">
    <source>
        <dbReference type="ARBA" id="ARBA00022826"/>
    </source>
</evidence>
<dbReference type="PRINTS" id="PR01498">
    <property type="entry name" value="SHAWCHANNEL"/>
</dbReference>
<dbReference type="PRINTS" id="PR00169">
    <property type="entry name" value="KCHANNEL"/>
</dbReference>
<evidence type="ECO:0000256" key="7">
    <source>
        <dbReference type="ARBA" id="ARBA00022958"/>
    </source>
</evidence>
<dbReference type="InterPro" id="IPR028325">
    <property type="entry name" value="VG_K_chnl"/>
</dbReference>
<keyword evidence="8 13" id="KW-1133">Transmembrane helix</keyword>